<reference evidence="4" key="2">
    <citation type="submission" date="2019-06" db="EMBL/GenBank/DDBJ databases">
        <title>Co-occurence of chitin degradation, pigmentation and bioactivity in marine Pseudoalteromonas.</title>
        <authorList>
            <person name="Sonnenschein E.C."/>
            <person name="Bech P.K."/>
        </authorList>
    </citation>
    <scope>NUCLEOTIDE SEQUENCE [LARGE SCALE GENOMIC DNA]</scope>
    <source>
        <strain evidence="4">S2599</strain>
    </source>
</reference>
<dbReference type="GO" id="GO:0030246">
    <property type="term" value="F:carbohydrate binding"/>
    <property type="evidence" value="ECO:0007669"/>
    <property type="project" value="InterPro"/>
</dbReference>
<organism evidence="3 4">
    <name type="scientific">Pseudoalteromonas rubra</name>
    <dbReference type="NCBI Taxonomy" id="43658"/>
    <lineage>
        <taxon>Bacteria</taxon>
        <taxon>Pseudomonadati</taxon>
        <taxon>Pseudomonadota</taxon>
        <taxon>Gammaproteobacteria</taxon>
        <taxon>Alteromonadales</taxon>
        <taxon>Pseudoalteromonadaceae</taxon>
        <taxon>Pseudoalteromonas</taxon>
    </lineage>
</organism>
<dbReference type="Pfam" id="PF22904">
    <property type="entry name" value="NOMO1-like_2nd"/>
    <property type="match status" value="1"/>
</dbReference>
<sequence length="1118" mass="122126">MNSEGAMMKYLYFTALLGLLSMPTPATEGSTAGANYDTSLSRPQAAEQAAAVGMTPITFSEFPTGTAITDQYADRGIIFGGDAPFITTDSANPTSPVLSGTPQYNGAIEGRFVDPLTGEPTTVNSFSLDAGYFDNLSSTRLQWFNPEGQLIREVLDSQFGIEHFAIRDENIASFRIEIIAQEDAGYAIDNVAFNLIEAAFDHTFNLDKVILSPGALTANQFSIYFKDLEALNDATLDDVCNYQFHAQDSNLKVTAANCNVNTDKKTFRIDFSLAEAPYNLSNAQVSVCKSEECKTIEDVNNLNVYTTAFNVSTDGFSFQNGDWNKFMLTEVKDVSLSSFLCWKFDRCTPDQLSYLGFMRKVARSFSSFLAPANKRKAYDVIGYYRLKDYTQGFDRLDRRFLGVCHGMAASAIANYNNASESVAWGANIDATLTRAQLISTFQNHWDNRNTESPKPYVKAVGSYDVKSDAADAFHGLSKIGFYFLSQSAFKGDAWIGSHPRTIFPGISAMNAFYSPHFMENKIASLRFTINRPKRGGGHSILAAGLIQYNDVSLYITHDNNFPGEYTMMEFTDSLTLKHFIFSGAPGDGTEPYDQHGDFKLTNYYNASSYAQFGAYTDVTDQLRIYGQPGASERSQDTLNEEEDTPASVVELEHPQHITVLIAGGKLMGVNRQSDQSAVLLSPILDEPDTAQAYLKNSELVTEFILPLSDTYSVVVEKYPQYPEVEVYVTIPQTNGKVLVLNYEDVVAQNSEDSATVVLTVGQQNTDANISVNGVAQAPTYAQESSFVVAQVSSLKAIVNGAVVSLSWQNPQGGNLKEVVVTRTVGSLPTSITDGSTIFTGLASEFVDSASANTQYYYNVYSVAEDSTSEPNSIYVDTHQATLHGQVHDGSDMGIAGVEVVLTNGVGLSQIEIARQLTDDKGVFSFANLAKGLYKLSYSHASYQFETSDEAVNLTDASQEVKQLGVAVPVLLLNVENAIGTEQQVSINWSGLHIADSDTVDIAYQVEGTTTEIATGIEFSQGRYLWDVSAPGDTSVTVVVMLSKDKTILSEQQVFVLKEVSPYDFSGDSELSADDVSAIVSGWSATSGDTQFEQRFDLNEDGEIDLKDIMQVVAALNQK</sequence>
<dbReference type="SUPFAM" id="SSF49452">
    <property type="entry name" value="Starch-binding domain-like"/>
    <property type="match status" value="1"/>
</dbReference>
<accession>A0A5S3X6C9</accession>
<comment type="caution">
    <text evidence="3">The sequence shown here is derived from an EMBL/GenBank/DDBJ whole genome shotgun (WGS) entry which is preliminary data.</text>
</comment>
<feature type="domain" description="EF-hand" evidence="2">
    <location>
        <begin position="1093"/>
        <end position="1118"/>
    </location>
</feature>
<proteinExistence type="predicted"/>
<dbReference type="Proteomes" id="UP000306719">
    <property type="component" value="Unassembled WGS sequence"/>
</dbReference>
<dbReference type="Gene3D" id="2.60.40.4130">
    <property type="match status" value="1"/>
</dbReference>
<feature type="signal peptide" evidence="1">
    <location>
        <begin position="1"/>
        <end position="26"/>
    </location>
</feature>
<feature type="chain" id="PRO_5024424826" description="EF-hand domain-containing protein" evidence="1">
    <location>
        <begin position="27"/>
        <end position="1118"/>
    </location>
</feature>
<evidence type="ECO:0000313" key="4">
    <source>
        <dbReference type="Proteomes" id="UP000306719"/>
    </source>
</evidence>
<dbReference type="AlphaFoldDB" id="A0A5S3X6C9"/>
<protein>
    <recommendedName>
        <fullName evidence="2">EF-hand domain-containing protein</fullName>
    </recommendedName>
</protein>
<dbReference type="InterPro" id="IPR013784">
    <property type="entry name" value="Carb-bd-like_fold"/>
</dbReference>
<evidence type="ECO:0000256" key="1">
    <source>
        <dbReference type="SAM" id="SignalP"/>
    </source>
</evidence>
<dbReference type="InterPro" id="IPR018247">
    <property type="entry name" value="EF_Hand_1_Ca_BS"/>
</dbReference>
<dbReference type="EMBL" id="PNCJ01000005">
    <property type="protein sequence ID" value="TMP39608.1"/>
    <property type="molecule type" value="Genomic_DNA"/>
</dbReference>
<keyword evidence="1" id="KW-0732">Signal</keyword>
<dbReference type="Gene3D" id="2.60.40.10">
    <property type="entry name" value="Immunoglobulins"/>
    <property type="match status" value="1"/>
</dbReference>
<evidence type="ECO:0000313" key="3">
    <source>
        <dbReference type="EMBL" id="TMP39608.1"/>
    </source>
</evidence>
<dbReference type="PROSITE" id="PS00018">
    <property type="entry name" value="EF_HAND_1"/>
    <property type="match status" value="1"/>
</dbReference>
<dbReference type="InterPro" id="IPR055074">
    <property type="entry name" value="NOMO1-3_2nd"/>
</dbReference>
<dbReference type="InterPro" id="IPR013783">
    <property type="entry name" value="Ig-like_fold"/>
</dbReference>
<dbReference type="InterPro" id="IPR002048">
    <property type="entry name" value="EF_hand_dom"/>
</dbReference>
<dbReference type="PROSITE" id="PS50222">
    <property type="entry name" value="EF_HAND_2"/>
    <property type="match status" value="1"/>
</dbReference>
<gene>
    <name evidence="3" type="ORF">CWB98_03200</name>
</gene>
<reference evidence="3 4" key="1">
    <citation type="submission" date="2018-01" db="EMBL/GenBank/DDBJ databases">
        <authorList>
            <person name="Paulsen S."/>
            <person name="Gram L.K."/>
        </authorList>
    </citation>
    <scope>NUCLEOTIDE SEQUENCE [LARGE SCALE GENOMIC DNA]</scope>
    <source>
        <strain evidence="3 4">S2599</strain>
    </source>
</reference>
<name>A0A5S3X6C9_9GAMM</name>
<dbReference type="GO" id="GO:0005509">
    <property type="term" value="F:calcium ion binding"/>
    <property type="evidence" value="ECO:0007669"/>
    <property type="project" value="InterPro"/>
</dbReference>
<evidence type="ECO:0000259" key="2">
    <source>
        <dbReference type="PROSITE" id="PS50222"/>
    </source>
</evidence>